<accession>A0A1D9QB09</accession>
<feature type="region of interest" description="Disordered" evidence="3">
    <location>
        <begin position="157"/>
        <end position="177"/>
    </location>
</feature>
<gene>
    <name evidence="6" type="ORF">sscle_08g068390</name>
</gene>
<sequence length="502" mass="56610">MATLDADTSQLSESQQAALQQLLAVTGQEVDQAVPLLQRSQWSVEIAIAKFFDGEDDSLTAAGLAAQNVPPPRASRQENLQYSLLNESSNRSRVRNVDSAPRIVPQPEDQIIRRPNLIFAILFAPFSVLYKIFSMGYRAFAFLFPFLPRFRPTGASNTMGRRSLKPRDTATRTKREFEEEYGPNNLPFFDGGYAQALDLAKKDLKFLIVHLMSPEHDDTSDFVRQTLLSEEVTTFLGDKTNNIIFWVGDVRDSEAYQVSSALRCTKFPFTALITHTPDQGATSMSVIARISGSESPGAFVAKLQSAIGQHSEKLAAVRAQRSAQNFERTLREEQDSAYEQSLAQDRERARQRREAEAAAAAEEKRKKDEEEAAAKLAESRKHWKQWRVQTIKPEPEPGTNIVRVALRMPEGVRITRRFEANSEIEELYAFVECYDLLQDGKEYSRQKPEGYEHKFDFRLVQSIPRVVYEVGEGGTIGERVGKSANLIVESIDDDDDDDDVNE</sequence>
<dbReference type="Pfam" id="PF14555">
    <property type="entry name" value="UBA_4"/>
    <property type="match status" value="1"/>
</dbReference>
<dbReference type="InterPro" id="IPR050730">
    <property type="entry name" value="UBX_domain-protein"/>
</dbReference>
<feature type="coiled-coil region" evidence="2">
    <location>
        <begin position="316"/>
        <end position="380"/>
    </location>
</feature>
<name>A0A1D9QB09_SCLS1</name>
<dbReference type="CDD" id="cd02958">
    <property type="entry name" value="UAS"/>
    <property type="match status" value="1"/>
</dbReference>
<dbReference type="EMBL" id="CP017821">
    <property type="protein sequence ID" value="APA12069.1"/>
    <property type="molecule type" value="Genomic_DNA"/>
</dbReference>
<keyword evidence="1 2" id="KW-0175">Coiled coil</keyword>
<organism evidence="6 7">
    <name type="scientific">Sclerotinia sclerotiorum (strain ATCC 18683 / 1980 / Ss-1)</name>
    <name type="common">White mold</name>
    <name type="synonym">Whetzelinia sclerotiorum</name>
    <dbReference type="NCBI Taxonomy" id="665079"/>
    <lineage>
        <taxon>Eukaryota</taxon>
        <taxon>Fungi</taxon>
        <taxon>Dikarya</taxon>
        <taxon>Ascomycota</taxon>
        <taxon>Pezizomycotina</taxon>
        <taxon>Leotiomycetes</taxon>
        <taxon>Helotiales</taxon>
        <taxon>Sclerotiniaceae</taxon>
        <taxon>Sclerotinia</taxon>
    </lineage>
</organism>
<reference evidence="7" key="1">
    <citation type="journal article" date="2017" name="Genome Biol. Evol.">
        <title>The complete genome sequence of the phytopathogenic fungus Sclerotinia sclerotiorum reveals insights into the genome architecture of broad host range pathogens.</title>
        <authorList>
            <person name="Derbyshire M."/>
            <person name="Denton-Giles M."/>
            <person name="Hegedus D."/>
            <person name="Seifbarghy S."/>
            <person name="Rollins J."/>
            <person name="van Kan J."/>
            <person name="Seidl M.F."/>
            <person name="Faino L."/>
            <person name="Mbengue M."/>
            <person name="Navaud O."/>
            <person name="Raffaele S."/>
            <person name="Hammond-Kosack K."/>
            <person name="Heard S."/>
            <person name="Oliver R."/>
        </authorList>
    </citation>
    <scope>NUCLEOTIDE SEQUENCE [LARGE SCALE GENOMIC DNA]</scope>
    <source>
        <strain evidence="7">ATCC 18683 / 1980 / Ss-1</strain>
    </source>
</reference>
<dbReference type="SUPFAM" id="SSF46934">
    <property type="entry name" value="UBA-like"/>
    <property type="match status" value="1"/>
</dbReference>
<evidence type="ECO:0000256" key="1">
    <source>
        <dbReference type="ARBA" id="ARBA00023054"/>
    </source>
</evidence>
<evidence type="ECO:0000313" key="6">
    <source>
        <dbReference type="EMBL" id="APA12069.1"/>
    </source>
</evidence>
<keyword evidence="4" id="KW-0472">Membrane</keyword>
<evidence type="ECO:0000256" key="2">
    <source>
        <dbReference type="SAM" id="Coils"/>
    </source>
</evidence>
<dbReference type="OMA" id="VYAFVEC"/>
<evidence type="ECO:0000313" key="7">
    <source>
        <dbReference type="Proteomes" id="UP000177798"/>
    </source>
</evidence>
<dbReference type="Proteomes" id="UP000177798">
    <property type="component" value="Chromosome 8"/>
</dbReference>
<evidence type="ECO:0000256" key="3">
    <source>
        <dbReference type="SAM" id="MobiDB-lite"/>
    </source>
</evidence>
<dbReference type="PROSITE" id="PS50033">
    <property type="entry name" value="UBX"/>
    <property type="match status" value="1"/>
</dbReference>
<dbReference type="Pfam" id="PF00789">
    <property type="entry name" value="UBX"/>
    <property type="match status" value="1"/>
</dbReference>
<keyword evidence="4" id="KW-1133">Transmembrane helix</keyword>
<dbReference type="OrthoDB" id="1026733at2759"/>
<dbReference type="Gene3D" id="3.10.20.90">
    <property type="entry name" value="Phosphatidylinositol 3-kinase Catalytic Subunit, Chain A, domain 1"/>
    <property type="match status" value="1"/>
</dbReference>
<feature type="compositionally biased region" description="Basic and acidic residues" evidence="3">
    <location>
        <begin position="165"/>
        <end position="177"/>
    </location>
</feature>
<dbReference type="CDD" id="cd14273">
    <property type="entry name" value="UBA_TAP-C_like"/>
    <property type="match status" value="1"/>
</dbReference>
<dbReference type="VEuPathDB" id="FungiDB:sscle_08g068390"/>
<dbReference type="SUPFAM" id="SSF52833">
    <property type="entry name" value="Thioredoxin-like"/>
    <property type="match status" value="1"/>
</dbReference>
<dbReference type="InterPro" id="IPR009060">
    <property type="entry name" value="UBA-like_sf"/>
</dbReference>
<dbReference type="InterPro" id="IPR036249">
    <property type="entry name" value="Thioredoxin-like_sf"/>
</dbReference>
<dbReference type="PANTHER" id="PTHR23322:SF1">
    <property type="entry name" value="FAS-ASSOCIATED FACTOR 2"/>
    <property type="match status" value="1"/>
</dbReference>
<dbReference type="AlphaFoldDB" id="A0A1D9QB09"/>
<feature type="domain" description="UBX" evidence="5">
    <location>
        <begin position="397"/>
        <end position="465"/>
    </location>
</feature>
<feature type="transmembrane region" description="Helical" evidence="4">
    <location>
        <begin position="117"/>
        <end position="140"/>
    </location>
</feature>
<proteinExistence type="predicted"/>
<dbReference type="Gene3D" id="1.10.8.10">
    <property type="entry name" value="DNA helicase RuvA subunit, C-terminal domain"/>
    <property type="match status" value="1"/>
</dbReference>
<dbReference type="SMART" id="SM00166">
    <property type="entry name" value="UBX"/>
    <property type="match status" value="1"/>
</dbReference>
<dbReference type="CDD" id="cd01767">
    <property type="entry name" value="UBX"/>
    <property type="match status" value="1"/>
</dbReference>
<dbReference type="RefSeq" id="XP_001584871.1">
    <property type="nucleotide sequence ID" value="XM_001584821.1"/>
</dbReference>
<dbReference type="Gene3D" id="3.40.30.10">
    <property type="entry name" value="Glutaredoxin"/>
    <property type="match status" value="1"/>
</dbReference>
<protein>
    <recommendedName>
        <fullName evidence="5">UBX domain-containing protein</fullName>
    </recommendedName>
</protein>
<dbReference type="SUPFAM" id="SSF54236">
    <property type="entry name" value="Ubiquitin-like"/>
    <property type="match status" value="1"/>
</dbReference>
<dbReference type="InterPro" id="IPR001012">
    <property type="entry name" value="UBX_dom"/>
</dbReference>
<dbReference type="InterPro" id="IPR029071">
    <property type="entry name" value="Ubiquitin-like_domsf"/>
</dbReference>
<dbReference type="KEGG" id="ssl:SS1G_14154"/>
<dbReference type="InterPro" id="IPR006577">
    <property type="entry name" value="UAS"/>
</dbReference>
<evidence type="ECO:0000259" key="5">
    <source>
        <dbReference type="PROSITE" id="PS50033"/>
    </source>
</evidence>
<dbReference type="SMART" id="SM00594">
    <property type="entry name" value="UAS"/>
    <property type="match status" value="1"/>
</dbReference>
<dbReference type="PANTHER" id="PTHR23322">
    <property type="entry name" value="FAS-ASSOCIATED PROTEIN"/>
    <property type="match status" value="1"/>
</dbReference>
<keyword evidence="4" id="KW-0812">Transmembrane</keyword>
<evidence type="ECO:0000256" key="4">
    <source>
        <dbReference type="SAM" id="Phobius"/>
    </source>
</evidence>